<gene>
    <name evidence="10" type="ORF">QJS04_geneDACA003244</name>
</gene>
<dbReference type="InterPro" id="IPR045239">
    <property type="entry name" value="bHLH95_bHLH"/>
</dbReference>
<comment type="caution">
    <text evidence="10">The sequence shown here is derived from an EMBL/GenBank/DDBJ whole genome shotgun (WGS) entry which is preliminary data.</text>
</comment>
<dbReference type="Proteomes" id="UP001179952">
    <property type="component" value="Unassembled WGS sequence"/>
</dbReference>
<evidence type="ECO:0000256" key="8">
    <source>
        <dbReference type="SAM" id="MobiDB-lite"/>
    </source>
</evidence>
<dbReference type="InterPro" id="IPR036638">
    <property type="entry name" value="HLH_DNA-bd_sf"/>
</dbReference>
<feature type="compositionally biased region" description="Polar residues" evidence="8">
    <location>
        <begin position="186"/>
        <end position="195"/>
    </location>
</feature>
<dbReference type="InterPro" id="IPR011598">
    <property type="entry name" value="bHLH_dom"/>
</dbReference>
<dbReference type="PANTHER" id="PTHR16223:SF238">
    <property type="entry name" value="TRANSCRIPTION FACTOR BHLH114"/>
    <property type="match status" value="1"/>
</dbReference>
<name>A0AAV9BU31_ACOGR</name>
<accession>A0AAV9BU31</accession>
<dbReference type="Gene3D" id="4.10.280.10">
    <property type="entry name" value="Helix-loop-helix DNA-binding domain"/>
    <property type="match status" value="1"/>
</dbReference>
<comment type="subunit">
    <text evidence="3">Homodimer.</text>
</comment>
<reference evidence="10" key="1">
    <citation type="journal article" date="2023" name="Nat. Commun.">
        <title>Diploid and tetraploid genomes of Acorus and the evolution of monocots.</title>
        <authorList>
            <person name="Ma L."/>
            <person name="Liu K.W."/>
            <person name="Li Z."/>
            <person name="Hsiao Y.Y."/>
            <person name="Qi Y."/>
            <person name="Fu T."/>
            <person name="Tang G.D."/>
            <person name="Zhang D."/>
            <person name="Sun W.H."/>
            <person name="Liu D.K."/>
            <person name="Li Y."/>
            <person name="Chen G.Z."/>
            <person name="Liu X.D."/>
            <person name="Liao X.Y."/>
            <person name="Jiang Y.T."/>
            <person name="Yu X."/>
            <person name="Hao Y."/>
            <person name="Huang J."/>
            <person name="Zhao X.W."/>
            <person name="Ke S."/>
            <person name="Chen Y.Y."/>
            <person name="Wu W.L."/>
            <person name="Hsu J.L."/>
            <person name="Lin Y.F."/>
            <person name="Huang M.D."/>
            <person name="Li C.Y."/>
            <person name="Huang L."/>
            <person name="Wang Z.W."/>
            <person name="Zhao X."/>
            <person name="Zhong W.Y."/>
            <person name="Peng D.H."/>
            <person name="Ahmad S."/>
            <person name="Lan S."/>
            <person name="Zhang J.S."/>
            <person name="Tsai W.C."/>
            <person name="Van de Peer Y."/>
            <person name="Liu Z.J."/>
        </authorList>
    </citation>
    <scope>NUCLEOTIDE SEQUENCE</scope>
    <source>
        <strain evidence="10">SCP</strain>
    </source>
</reference>
<dbReference type="AlphaFoldDB" id="A0AAV9BU31"/>
<keyword evidence="7" id="KW-0539">Nucleus</keyword>
<protein>
    <submittedName>
        <fullName evidence="10">Transcription factor</fullName>
    </submittedName>
</protein>
<evidence type="ECO:0000313" key="10">
    <source>
        <dbReference type="EMBL" id="KAK1279394.1"/>
    </source>
</evidence>
<proteinExistence type="inferred from homology"/>
<evidence type="ECO:0000256" key="7">
    <source>
        <dbReference type="ARBA" id="ARBA00023242"/>
    </source>
</evidence>
<evidence type="ECO:0000256" key="6">
    <source>
        <dbReference type="ARBA" id="ARBA00023163"/>
    </source>
</evidence>
<comment type="similarity">
    <text evidence="2">Belongs to the bHLH protein family.</text>
</comment>
<dbReference type="EMBL" id="JAUJYN010000001">
    <property type="protein sequence ID" value="KAK1279394.1"/>
    <property type="molecule type" value="Genomic_DNA"/>
</dbReference>
<feature type="region of interest" description="Disordered" evidence="8">
    <location>
        <begin position="163"/>
        <end position="195"/>
    </location>
</feature>
<dbReference type="GO" id="GO:0005634">
    <property type="term" value="C:nucleus"/>
    <property type="evidence" value="ECO:0007669"/>
    <property type="project" value="UniProtKB-SubCell"/>
</dbReference>
<dbReference type="FunFam" id="4.10.280.10:FF:000032">
    <property type="entry name" value="Transcription factor bHLH123 family"/>
    <property type="match status" value="1"/>
</dbReference>
<dbReference type="GO" id="GO:0000978">
    <property type="term" value="F:RNA polymerase II cis-regulatory region sequence-specific DNA binding"/>
    <property type="evidence" value="ECO:0007669"/>
    <property type="project" value="TreeGrafter"/>
</dbReference>
<keyword evidence="6" id="KW-0804">Transcription</keyword>
<organism evidence="10 11">
    <name type="scientific">Acorus gramineus</name>
    <name type="common">Dwarf sweet flag</name>
    <dbReference type="NCBI Taxonomy" id="55184"/>
    <lineage>
        <taxon>Eukaryota</taxon>
        <taxon>Viridiplantae</taxon>
        <taxon>Streptophyta</taxon>
        <taxon>Embryophyta</taxon>
        <taxon>Tracheophyta</taxon>
        <taxon>Spermatophyta</taxon>
        <taxon>Magnoliopsida</taxon>
        <taxon>Liliopsida</taxon>
        <taxon>Acoraceae</taxon>
        <taxon>Acorus</taxon>
    </lineage>
</organism>
<evidence type="ECO:0000256" key="1">
    <source>
        <dbReference type="ARBA" id="ARBA00004123"/>
    </source>
</evidence>
<dbReference type="CDD" id="cd11393">
    <property type="entry name" value="bHLH_AtbHLH_like"/>
    <property type="match status" value="1"/>
</dbReference>
<feature type="compositionally biased region" description="Basic and acidic residues" evidence="8">
    <location>
        <begin position="330"/>
        <end position="345"/>
    </location>
</feature>
<sequence>MISYKPSTHTTRTYNIKSLTSSATMASNDWWNSMRTGPPPPSSVSCSGNLNRSSSEMIKASSSCEEMAASDSSSTVQTPPGFDWNQVLLREDMNSRRLFRINEPNQTFEEEMNQAFLIDQPQLSSEYPPMVSSIPFGYSSHMLQGLPSSYDAQSISNSLSQMAYVSPSRPNLQLKQQEQEQQQNQPGNQFHFSNNTPYWNASGASIAANEIRSSSTTSQFLGRNNLESKPNSDGSRDSSSSSKKSSGEPSFKKPRIETPSSLPAFKVRKEKLGDRITALQQLVSPFGKTDTASVLHEAIEYIKFLHDQVNNLSTPYMKSGPPMQHHHQRSERPKDEEGPKRDLRSRGLCLVPISSTFAVTSETTADFWTPNFGGTYR</sequence>
<feature type="compositionally biased region" description="Low complexity" evidence="8">
    <location>
        <begin position="171"/>
        <end position="185"/>
    </location>
</feature>
<evidence type="ECO:0000256" key="2">
    <source>
        <dbReference type="ARBA" id="ARBA00005510"/>
    </source>
</evidence>
<comment type="subcellular location">
    <subcellularLocation>
        <location evidence="1">Nucleus</location>
    </subcellularLocation>
</comment>
<feature type="region of interest" description="Disordered" evidence="8">
    <location>
        <begin position="315"/>
        <end position="345"/>
    </location>
</feature>
<dbReference type="InterPro" id="IPR045843">
    <property type="entry name" value="IND-like"/>
</dbReference>
<keyword evidence="5" id="KW-0238">DNA-binding</keyword>
<feature type="region of interest" description="Disordered" evidence="8">
    <location>
        <begin position="215"/>
        <end position="264"/>
    </location>
</feature>
<keyword evidence="4" id="KW-0805">Transcription regulation</keyword>
<evidence type="ECO:0000259" key="9">
    <source>
        <dbReference type="PROSITE" id="PS50888"/>
    </source>
</evidence>
<evidence type="ECO:0000256" key="4">
    <source>
        <dbReference type="ARBA" id="ARBA00023015"/>
    </source>
</evidence>
<dbReference type="SUPFAM" id="SSF47459">
    <property type="entry name" value="HLH, helix-loop-helix DNA-binding domain"/>
    <property type="match status" value="1"/>
</dbReference>
<feature type="compositionally biased region" description="Low complexity" evidence="8">
    <location>
        <begin position="228"/>
        <end position="249"/>
    </location>
</feature>
<keyword evidence="11" id="KW-1185">Reference proteome</keyword>
<feature type="compositionally biased region" description="Polar residues" evidence="8">
    <location>
        <begin position="215"/>
        <end position="227"/>
    </location>
</feature>
<reference evidence="10" key="2">
    <citation type="submission" date="2023-06" db="EMBL/GenBank/DDBJ databases">
        <authorList>
            <person name="Ma L."/>
            <person name="Liu K.-W."/>
            <person name="Li Z."/>
            <person name="Hsiao Y.-Y."/>
            <person name="Qi Y."/>
            <person name="Fu T."/>
            <person name="Tang G."/>
            <person name="Zhang D."/>
            <person name="Sun W.-H."/>
            <person name="Liu D.-K."/>
            <person name="Li Y."/>
            <person name="Chen G.-Z."/>
            <person name="Liu X.-D."/>
            <person name="Liao X.-Y."/>
            <person name="Jiang Y.-T."/>
            <person name="Yu X."/>
            <person name="Hao Y."/>
            <person name="Huang J."/>
            <person name="Zhao X.-W."/>
            <person name="Ke S."/>
            <person name="Chen Y.-Y."/>
            <person name="Wu W.-L."/>
            <person name="Hsu J.-L."/>
            <person name="Lin Y.-F."/>
            <person name="Huang M.-D."/>
            <person name="Li C.-Y."/>
            <person name="Huang L."/>
            <person name="Wang Z.-W."/>
            <person name="Zhao X."/>
            <person name="Zhong W.-Y."/>
            <person name="Peng D.-H."/>
            <person name="Ahmad S."/>
            <person name="Lan S."/>
            <person name="Zhang J.-S."/>
            <person name="Tsai W.-C."/>
            <person name="Van De Peer Y."/>
            <person name="Liu Z.-J."/>
        </authorList>
    </citation>
    <scope>NUCLEOTIDE SEQUENCE</scope>
    <source>
        <strain evidence="10">SCP</strain>
        <tissue evidence="10">Leaves</tissue>
    </source>
</reference>
<dbReference type="PANTHER" id="PTHR16223">
    <property type="entry name" value="TRANSCRIPTION FACTOR BHLH83-RELATED"/>
    <property type="match status" value="1"/>
</dbReference>
<feature type="domain" description="BHLH" evidence="9">
    <location>
        <begin position="256"/>
        <end position="305"/>
    </location>
</feature>
<dbReference type="GO" id="GO:0000981">
    <property type="term" value="F:DNA-binding transcription factor activity, RNA polymerase II-specific"/>
    <property type="evidence" value="ECO:0007669"/>
    <property type="project" value="TreeGrafter"/>
</dbReference>
<evidence type="ECO:0000256" key="5">
    <source>
        <dbReference type="ARBA" id="ARBA00023125"/>
    </source>
</evidence>
<dbReference type="GO" id="GO:0046983">
    <property type="term" value="F:protein dimerization activity"/>
    <property type="evidence" value="ECO:0007669"/>
    <property type="project" value="InterPro"/>
</dbReference>
<dbReference type="PROSITE" id="PS50888">
    <property type="entry name" value="BHLH"/>
    <property type="match status" value="1"/>
</dbReference>
<evidence type="ECO:0000256" key="3">
    <source>
        <dbReference type="ARBA" id="ARBA00011738"/>
    </source>
</evidence>
<evidence type="ECO:0000313" key="11">
    <source>
        <dbReference type="Proteomes" id="UP001179952"/>
    </source>
</evidence>